<dbReference type="EMBL" id="CP017554">
    <property type="protein sequence ID" value="AOW01376.1"/>
    <property type="molecule type" value="Genomic_DNA"/>
</dbReference>
<dbReference type="VEuPathDB" id="FungiDB:YALI1_B10182g"/>
<keyword evidence="1" id="KW-0175">Coiled coil</keyword>
<evidence type="ECO:0000256" key="1">
    <source>
        <dbReference type="SAM" id="Coils"/>
    </source>
</evidence>
<reference evidence="3 4" key="1">
    <citation type="journal article" date="2016" name="PLoS ONE">
        <title>Sequence Assembly of Yarrowia lipolytica Strain W29/CLIB89 Shows Transposable Element Diversity.</title>
        <authorList>
            <person name="Magnan C."/>
            <person name="Yu J."/>
            <person name="Chang I."/>
            <person name="Jahn E."/>
            <person name="Kanomata Y."/>
            <person name="Wu J."/>
            <person name="Zeller M."/>
            <person name="Oakes M."/>
            <person name="Baldi P."/>
            <person name="Sandmeyer S."/>
        </authorList>
    </citation>
    <scope>NUCLEOTIDE SEQUENCE [LARGE SCALE GENOMIC DNA]</scope>
    <source>
        <strain evidence="4">CLIB89(W29)</strain>
    </source>
</reference>
<feature type="compositionally biased region" description="Polar residues" evidence="2">
    <location>
        <begin position="32"/>
        <end position="43"/>
    </location>
</feature>
<evidence type="ECO:0000313" key="3">
    <source>
        <dbReference type="EMBL" id="AOW01376.1"/>
    </source>
</evidence>
<evidence type="ECO:0000256" key="2">
    <source>
        <dbReference type="SAM" id="MobiDB-lite"/>
    </source>
</evidence>
<evidence type="ECO:0000313" key="4">
    <source>
        <dbReference type="Proteomes" id="UP000182444"/>
    </source>
</evidence>
<protein>
    <submittedName>
        <fullName evidence="3">Uncharacterized protein</fullName>
    </submittedName>
</protein>
<dbReference type="GeneID" id="2906952"/>
<feature type="compositionally biased region" description="Polar residues" evidence="2">
    <location>
        <begin position="74"/>
        <end position="85"/>
    </location>
</feature>
<dbReference type="KEGG" id="yli:2906952"/>
<gene>
    <name evidence="3" type="ORF">YALI1_B10182g</name>
</gene>
<name>A0A1D8N6W4_YARLL</name>
<feature type="region of interest" description="Disordered" evidence="2">
    <location>
        <begin position="1"/>
        <end position="85"/>
    </location>
</feature>
<accession>A0A1D8N6W4</accession>
<feature type="coiled-coil region" evidence="1">
    <location>
        <begin position="197"/>
        <end position="244"/>
    </location>
</feature>
<dbReference type="Proteomes" id="UP000182444">
    <property type="component" value="Chromosome 1B"/>
</dbReference>
<organism evidence="3 4">
    <name type="scientific">Yarrowia lipolytica</name>
    <name type="common">Candida lipolytica</name>
    <dbReference type="NCBI Taxonomy" id="4952"/>
    <lineage>
        <taxon>Eukaryota</taxon>
        <taxon>Fungi</taxon>
        <taxon>Dikarya</taxon>
        <taxon>Ascomycota</taxon>
        <taxon>Saccharomycotina</taxon>
        <taxon>Dipodascomycetes</taxon>
        <taxon>Dipodascales</taxon>
        <taxon>Dipodascales incertae sedis</taxon>
        <taxon>Yarrowia</taxon>
    </lineage>
</organism>
<feature type="region of interest" description="Disordered" evidence="2">
    <location>
        <begin position="100"/>
        <end position="127"/>
    </location>
</feature>
<dbReference type="VEuPathDB" id="FungiDB:YALI0_B07711g"/>
<dbReference type="RefSeq" id="XP_500616.3">
    <property type="nucleotide sequence ID" value="XM_500616.3"/>
</dbReference>
<sequence length="246" mass="27445">MATPSRPYYPQLGRHATLGTPHRLEPKGLGSPQRQSPSRSATRVVQPPPATPRAAISVNRLGSNRRTRGAAGFTPSTSTSAQRVNSQMNTLHEIMARDGGRTAYSTRDTTRDSALSRDPSTASTLTCRDAPSSAFKFRSGMPLDMPMGGYRDGGGYEEDDTITKRRRVTSHVGSGAAKAKNVTWEEDSREDGPSHMIQQLLLQNQRMEEKLSQFERLEEKLDRMDRVESRLLRIESKMDEILRLCR</sequence>
<dbReference type="AlphaFoldDB" id="A0A1D8N6W4"/>
<proteinExistence type="predicted"/>